<dbReference type="PROSITE" id="PS50825">
    <property type="entry name" value="HYR"/>
    <property type="match status" value="4"/>
</dbReference>
<dbReference type="Pfam" id="PF02494">
    <property type="entry name" value="HYR"/>
    <property type="match status" value="4"/>
</dbReference>
<keyword evidence="7" id="KW-0812">Transmembrane</keyword>
<dbReference type="InterPro" id="IPR001881">
    <property type="entry name" value="EGF-like_Ca-bd_dom"/>
</dbReference>
<keyword evidence="5" id="KW-0325">Glycoprotein</keyword>
<dbReference type="Proteomes" id="UP000007110">
    <property type="component" value="Unassembled WGS sequence"/>
</dbReference>
<evidence type="ECO:0000256" key="5">
    <source>
        <dbReference type="ARBA" id="ARBA00023180"/>
    </source>
</evidence>
<feature type="domain" description="EGF-like" evidence="8">
    <location>
        <begin position="736"/>
        <end position="768"/>
    </location>
</feature>
<dbReference type="InterPro" id="IPR000152">
    <property type="entry name" value="EGF-type_Asp/Asn_hydroxyl_site"/>
</dbReference>
<dbReference type="OrthoDB" id="6138650at2759"/>
<feature type="disulfide bond" evidence="6">
    <location>
        <begin position="780"/>
        <end position="797"/>
    </location>
</feature>
<keyword evidence="1 6" id="KW-0245">EGF-like domain</keyword>
<dbReference type="InterPro" id="IPR003410">
    <property type="entry name" value="HYR_dom"/>
</dbReference>
<feature type="domain" description="HYR" evidence="9">
    <location>
        <begin position="361"/>
        <end position="446"/>
    </location>
</feature>
<evidence type="ECO:0000313" key="10">
    <source>
        <dbReference type="EnsemblMetazoa" id="XP_030852689"/>
    </source>
</evidence>
<dbReference type="PROSITE" id="PS50026">
    <property type="entry name" value="EGF_3"/>
    <property type="match status" value="4"/>
</dbReference>
<dbReference type="PROSITE" id="PS00010">
    <property type="entry name" value="ASX_HYDROXYL"/>
    <property type="match status" value="1"/>
</dbReference>
<dbReference type="Pfam" id="PF07645">
    <property type="entry name" value="EGF_CA"/>
    <property type="match status" value="2"/>
</dbReference>
<dbReference type="KEGG" id="spu:105447229"/>
<dbReference type="RefSeq" id="XP_030852689.1">
    <property type="nucleotide sequence ID" value="XM_030996829.1"/>
</dbReference>
<evidence type="ECO:0000256" key="4">
    <source>
        <dbReference type="ARBA" id="ARBA00023157"/>
    </source>
</evidence>
<dbReference type="EnsemblMetazoa" id="XM_030996829">
    <property type="protein sequence ID" value="XP_030852689"/>
    <property type="gene ID" value="LOC105447229"/>
</dbReference>
<evidence type="ECO:0000256" key="6">
    <source>
        <dbReference type="PROSITE-ProRule" id="PRU00076"/>
    </source>
</evidence>
<feature type="transmembrane region" description="Helical" evidence="7">
    <location>
        <begin position="1114"/>
        <end position="1139"/>
    </location>
</feature>
<organism evidence="10 11">
    <name type="scientific">Strongylocentrotus purpuratus</name>
    <name type="common">Purple sea urchin</name>
    <dbReference type="NCBI Taxonomy" id="7668"/>
    <lineage>
        <taxon>Eukaryota</taxon>
        <taxon>Metazoa</taxon>
        <taxon>Echinodermata</taxon>
        <taxon>Eleutherozoa</taxon>
        <taxon>Echinozoa</taxon>
        <taxon>Echinoidea</taxon>
        <taxon>Euechinoidea</taxon>
        <taxon>Echinacea</taxon>
        <taxon>Camarodonta</taxon>
        <taxon>Echinidea</taxon>
        <taxon>Strongylocentrotidae</taxon>
        <taxon>Strongylocentrotus</taxon>
    </lineage>
</organism>
<feature type="disulfide bond" evidence="6">
    <location>
        <begin position="844"/>
        <end position="853"/>
    </location>
</feature>
<feature type="domain" description="HYR" evidence="9">
    <location>
        <begin position="189"/>
        <end position="274"/>
    </location>
</feature>
<evidence type="ECO:0000256" key="3">
    <source>
        <dbReference type="ARBA" id="ARBA00022737"/>
    </source>
</evidence>
<keyword evidence="7" id="KW-1133">Transmembrane helix</keyword>
<evidence type="ECO:0000313" key="11">
    <source>
        <dbReference type="Proteomes" id="UP000007110"/>
    </source>
</evidence>
<sequence>MPPENSLLIFVLLNSNSDTTPPNVTCDDVTTRPFLPNSFLGLSVGVSYTYEDSNPDPSGITYNVTKGPGGDLFPPGRTPVTMYAVDLHGNRATCLFYVENTLTELPVNCPDLNRTVATDMGLPTYSYTPSIEASDVTKSTSGYRYHGGAVSVDPTMAIGSKLDVGTHLDTVLISDEVLSKTCIGYIVVQDTTPPNVTCDDVTTRPFLPNSFLGLSVGVSYTYEDSNPDPSGITYNVTKGPGGDLFPPGRTPVTMYAVDLHGNRATCLFYVENTLTELPVNCPDLNRTVAIDMGLPTYSYTPSIEASDVTKSTSGYRYHGGAVSVDPTMAIGSKLDVGTHLDTVLISDEVLSKTCIGYIVVQDTTPPNVTCDDVTTRPFLPNSFLGLSVGVSYTYEDSNPDPSGITYNVTKGPGGDLFPPGRTPVTMYAVDLHGNRATCLFYVENTLTELPVNCPDLNRTVAIDMGLPTYSYTPSIEASDVTKSTSGYRYHGGAVSVDPTMAIGSKLDVGTHLDTVLISDEVLSKTCIGYIVVQDTTPPNVTCDDVTTRPFLPNSFLGLDVGVSYTYEDSNPDPSGITYNVTKGPGGDLFPPGRTPVTMYAVDLHGNRATCLFYVENTLTELPVNCPDLNRTVAIDMGLPTYSYTPSIEASDVTKSTSGYRYHGGAVSVDPTMAIGSKLDVGTHLDTVLISDEVLSKTCIGYIVVQVNCSSDPCHNGGNCSSSGCTCPSGYIGSTCNGVDCGTNSCLNGATCSNDSCLCPANYKGIICETDVNECQESDPCANISNSFCLNNIGSYKCNCYEGHEIATVNGSKVCREAPTVGCASDSCLNGGTCMEEPTYLTCTCPTGYTGSRCERDLTCNGVICDESQTCFQNECACRAGTVLVDGICLGDCSPSCNFDRERCLRSNTGEASCECRPGYRPLQGSSAKLNCVPIRRIFLITFIIYQFNGAPAIFANTYLNPESSQFQIGSSAIAYVLPRVLQARGVTGIVDASIGRFYQGSLGVEVMLSADDNFQGNGTTMTSAITEEGENNDEHLAVDDEDIQIGLRSLTVAEIMDYDECGNATLNDCSMDASCRDISGVGFNCTCNGGFIDLYPSSLPGRYCRAVPGGSLNVGLIAGLTATVAFLLLFVLVMAYMIIPRMRRRKHSQNIKRFMRNHSNTGYFSRSEEPDELQMKYRDGRSAL</sequence>
<dbReference type="InterPro" id="IPR000742">
    <property type="entry name" value="EGF"/>
</dbReference>
<dbReference type="InterPro" id="IPR018097">
    <property type="entry name" value="EGF_Ca-bd_CS"/>
</dbReference>
<dbReference type="Pfam" id="PF00008">
    <property type="entry name" value="EGF"/>
    <property type="match status" value="1"/>
</dbReference>
<protein>
    <submittedName>
        <fullName evidence="10">Uncharacterized protein</fullName>
    </submittedName>
</protein>
<comment type="caution">
    <text evidence="6">Lacks conserved residue(s) required for the propagation of feature annotation.</text>
</comment>
<dbReference type="PROSITE" id="PS01187">
    <property type="entry name" value="EGF_CA"/>
    <property type="match status" value="1"/>
</dbReference>
<reference evidence="10" key="2">
    <citation type="submission" date="2021-01" db="UniProtKB">
        <authorList>
            <consortium name="EnsemblMetazoa"/>
        </authorList>
    </citation>
    <scope>IDENTIFICATION</scope>
</reference>
<dbReference type="PROSITE" id="PS00022">
    <property type="entry name" value="EGF_1"/>
    <property type="match status" value="2"/>
</dbReference>
<keyword evidence="7" id="KW-0472">Membrane</keyword>
<dbReference type="InParanoid" id="A0A7M7PN37"/>
<evidence type="ECO:0000259" key="9">
    <source>
        <dbReference type="PROSITE" id="PS50825"/>
    </source>
</evidence>
<dbReference type="GO" id="GO:0005509">
    <property type="term" value="F:calcium ion binding"/>
    <property type="evidence" value="ECO:0007669"/>
    <property type="project" value="InterPro"/>
</dbReference>
<keyword evidence="4 6" id="KW-1015">Disulfide bond</keyword>
<keyword evidence="3" id="KW-0677">Repeat</keyword>
<dbReference type="PANTHER" id="PTHR24273:SF32">
    <property type="entry name" value="HYALIN"/>
    <property type="match status" value="1"/>
</dbReference>
<feature type="domain" description="HYR" evidence="9">
    <location>
        <begin position="17"/>
        <end position="102"/>
    </location>
</feature>
<feature type="domain" description="EGF-like" evidence="8">
    <location>
        <begin position="818"/>
        <end position="854"/>
    </location>
</feature>
<dbReference type="AlphaFoldDB" id="A0A7M7PN37"/>
<name>A0A7M7PN37_STRPU</name>
<dbReference type="GeneID" id="105447229"/>
<dbReference type="Gene3D" id="2.10.25.10">
    <property type="entry name" value="Laminin"/>
    <property type="match status" value="4"/>
</dbReference>
<feature type="disulfide bond" evidence="6">
    <location>
        <begin position="758"/>
        <end position="767"/>
    </location>
</feature>
<evidence type="ECO:0000256" key="7">
    <source>
        <dbReference type="SAM" id="Phobius"/>
    </source>
</evidence>
<accession>A0A7M7PN37</accession>
<feature type="domain" description="EGF-like" evidence="8">
    <location>
        <begin position="770"/>
        <end position="809"/>
    </location>
</feature>
<dbReference type="SUPFAM" id="SSF57196">
    <property type="entry name" value="EGF/Laminin"/>
    <property type="match status" value="3"/>
</dbReference>
<dbReference type="FunFam" id="2.10.25.10:FF:000012">
    <property type="entry name" value="Delta-like protein"/>
    <property type="match status" value="1"/>
</dbReference>
<dbReference type="PANTHER" id="PTHR24273">
    <property type="entry name" value="FI04643P-RELATED"/>
    <property type="match status" value="1"/>
</dbReference>
<keyword evidence="11" id="KW-1185">Reference proteome</keyword>
<dbReference type="SMART" id="SM00179">
    <property type="entry name" value="EGF_CA"/>
    <property type="match status" value="3"/>
</dbReference>
<dbReference type="CDD" id="cd00054">
    <property type="entry name" value="EGF_CA"/>
    <property type="match status" value="2"/>
</dbReference>
<keyword evidence="2" id="KW-0732">Signal</keyword>
<feature type="domain" description="HYR" evidence="9">
    <location>
        <begin position="533"/>
        <end position="618"/>
    </location>
</feature>
<evidence type="ECO:0000259" key="8">
    <source>
        <dbReference type="PROSITE" id="PS50026"/>
    </source>
</evidence>
<dbReference type="PROSITE" id="PS01186">
    <property type="entry name" value="EGF_2"/>
    <property type="match status" value="1"/>
</dbReference>
<dbReference type="InterPro" id="IPR049883">
    <property type="entry name" value="NOTCH1_EGF-like"/>
</dbReference>
<feature type="domain" description="EGF-like" evidence="8">
    <location>
        <begin position="1057"/>
        <end position="1097"/>
    </location>
</feature>
<reference evidence="11" key="1">
    <citation type="submission" date="2015-02" db="EMBL/GenBank/DDBJ databases">
        <title>Genome sequencing for Strongylocentrotus purpuratus.</title>
        <authorList>
            <person name="Murali S."/>
            <person name="Liu Y."/>
            <person name="Vee V."/>
            <person name="English A."/>
            <person name="Wang M."/>
            <person name="Skinner E."/>
            <person name="Han Y."/>
            <person name="Muzny D.M."/>
            <person name="Worley K.C."/>
            <person name="Gibbs R.A."/>
        </authorList>
    </citation>
    <scope>NUCLEOTIDE SEQUENCE</scope>
</reference>
<evidence type="ECO:0000256" key="1">
    <source>
        <dbReference type="ARBA" id="ARBA00022536"/>
    </source>
</evidence>
<dbReference type="SMART" id="SM00181">
    <property type="entry name" value="EGF"/>
    <property type="match status" value="7"/>
</dbReference>
<evidence type="ECO:0000256" key="2">
    <source>
        <dbReference type="ARBA" id="ARBA00022729"/>
    </source>
</evidence>
<proteinExistence type="predicted"/>